<dbReference type="Gene3D" id="3.40.710.10">
    <property type="entry name" value="DD-peptidase/beta-lactamase superfamily"/>
    <property type="match status" value="1"/>
</dbReference>
<dbReference type="Proteomes" id="UP000480178">
    <property type="component" value="Chromosome"/>
</dbReference>
<dbReference type="SUPFAM" id="SSF56601">
    <property type="entry name" value="beta-lactamase/transpeptidase-like"/>
    <property type="match status" value="1"/>
</dbReference>
<reference evidence="2 3" key="1">
    <citation type="submission" date="2020-01" db="EMBL/GenBank/DDBJ databases">
        <authorList>
            <person name="Kim M.K."/>
        </authorList>
    </citation>
    <scope>NUCLEOTIDE SEQUENCE [LARGE SCALE GENOMIC DNA]</scope>
    <source>
        <strain evidence="2 3">172606-1</strain>
    </source>
</reference>
<evidence type="ECO:0000313" key="3">
    <source>
        <dbReference type="Proteomes" id="UP000480178"/>
    </source>
</evidence>
<accession>A0A6C0GTL0</accession>
<feature type="domain" description="Beta-lactamase-related" evidence="1">
    <location>
        <begin position="31"/>
        <end position="233"/>
    </location>
</feature>
<dbReference type="PANTHER" id="PTHR43283:SF7">
    <property type="entry name" value="BETA-LACTAMASE-RELATED DOMAIN-CONTAINING PROTEIN"/>
    <property type="match status" value="1"/>
</dbReference>
<dbReference type="PANTHER" id="PTHR43283">
    <property type="entry name" value="BETA-LACTAMASE-RELATED"/>
    <property type="match status" value="1"/>
</dbReference>
<name>A0A6C0GTL0_9BACT</name>
<evidence type="ECO:0000313" key="2">
    <source>
        <dbReference type="EMBL" id="QHT70790.1"/>
    </source>
</evidence>
<dbReference type="Pfam" id="PF00144">
    <property type="entry name" value="Beta-lactamase"/>
    <property type="match status" value="1"/>
</dbReference>
<protein>
    <submittedName>
        <fullName evidence="2">Beta-lactamase family protein</fullName>
    </submittedName>
</protein>
<dbReference type="InterPro" id="IPR012338">
    <property type="entry name" value="Beta-lactam/transpept-like"/>
</dbReference>
<dbReference type="EMBL" id="CP048222">
    <property type="protein sequence ID" value="QHT70790.1"/>
    <property type="molecule type" value="Genomic_DNA"/>
</dbReference>
<proteinExistence type="predicted"/>
<sequence>MRLFPEFAQPHGHSSLVWFAQEKRLEDSLRARLTLKNLLTMQPGWEWNDFGPVVNIFINAADPVRFTMDLPFATTPGTQWVYCSAATSVFSAALQKAVKMDLRSFGDKYLFAPAGMKLSAWYKDPAGHWVGASEMHMTSRDLLRFALLYLHHGKVGTKQLLPVSWVKESLSQQAVLDFWDILPGANGYGYYWWRRITNGHQAYIASGAMGQIITIIPDLDMVVVANCLLNGDNRGREEILRIHQFVNQITAK</sequence>
<dbReference type="AlphaFoldDB" id="A0A6C0GTL0"/>
<dbReference type="InterPro" id="IPR050789">
    <property type="entry name" value="Diverse_Enzym_Activities"/>
</dbReference>
<dbReference type="InterPro" id="IPR001466">
    <property type="entry name" value="Beta-lactam-related"/>
</dbReference>
<dbReference type="KEGG" id="rhoz:GXP67_31150"/>
<evidence type="ECO:0000259" key="1">
    <source>
        <dbReference type="Pfam" id="PF00144"/>
    </source>
</evidence>
<keyword evidence="3" id="KW-1185">Reference proteome</keyword>
<gene>
    <name evidence="2" type="ORF">GXP67_31150</name>
</gene>
<organism evidence="2 3">
    <name type="scientific">Rhodocytophaga rosea</name>
    <dbReference type="NCBI Taxonomy" id="2704465"/>
    <lineage>
        <taxon>Bacteria</taxon>
        <taxon>Pseudomonadati</taxon>
        <taxon>Bacteroidota</taxon>
        <taxon>Cytophagia</taxon>
        <taxon>Cytophagales</taxon>
        <taxon>Rhodocytophagaceae</taxon>
        <taxon>Rhodocytophaga</taxon>
    </lineage>
</organism>